<evidence type="ECO:0000256" key="1">
    <source>
        <dbReference type="ARBA" id="ARBA00022729"/>
    </source>
</evidence>
<dbReference type="Proteomes" id="UP000492821">
    <property type="component" value="Unassembled WGS sequence"/>
</dbReference>
<evidence type="ECO:0000256" key="3">
    <source>
        <dbReference type="SAM" id="SignalP"/>
    </source>
</evidence>
<reference evidence="5" key="2">
    <citation type="submission" date="2020-10" db="UniProtKB">
        <authorList>
            <consortium name="WormBaseParasite"/>
        </authorList>
    </citation>
    <scope>IDENTIFICATION</scope>
</reference>
<dbReference type="InterPro" id="IPR052110">
    <property type="entry name" value="MCFD2-like"/>
</dbReference>
<feature type="signal peptide" evidence="3">
    <location>
        <begin position="1"/>
        <end position="16"/>
    </location>
</feature>
<keyword evidence="1 3" id="KW-0732">Signal</keyword>
<evidence type="ECO:0000256" key="2">
    <source>
        <dbReference type="ARBA" id="ARBA00022737"/>
    </source>
</evidence>
<organism evidence="4 5">
    <name type="scientific">Panagrellus redivivus</name>
    <name type="common">Microworm</name>
    <dbReference type="NCBI Taxonomy" id="6233"/>
    <lineage>
        <taxon>Eukaryota</taxon>
        <taxon>Metazoa</taxon>
        <taxon>Ecdysozoa</taxon>
        <taxon>Nematoda</taxon>
        <taxon>Chromadorea</taxon>
        <taxon>Rhabditida</taxon>
        <taxon>Tylenchina</taxon>
        <taxon>Panagrolaimomorpha</taxon>
        <taxon>Panagrolaimoidea</taxon>
        <taxon>Panagrolaimidae</taxon>
        <taxon>Panagrellus</taxon>
    </lineage>
</organism>
<dbReference type="PANTHER" id="PTHR23104:SF12">
    <property type="entry name" value="EF-HAND DOMAIN-CONTAINING PROTEIN"/>
    <property type="match status" value="1"/>
</dbReference>
<keyword evidence="2" id="KW-0677">Repeat</keyword>
<proteinExistence type="predicted"/>
<sequence length="87" mass="10057">MNFVYVLVCIIGIASAVQIREFGTDKELHDAEHIKMHLEDKIAVDDVDLDADTQRFHYFTMHDLNKDYTIDGIELIKASITFMRTPL</sequence>
<dbReference type="AlphaFoldDB" id="A0A7E4W881"/>
<dbReference type="WBParaSite" id="Pan_g8498.t1">
    <property type="protein sequence ID" value="Pan_g8498.t1"/>
    <property type="gene ID" value="Pan_g8498"/>
</dbReference>
<feature type="chain" id="PRO_5028891411" evidence="3">
    <location>
        <begin position="17"/>
        <end position="87"/>
    </location>
</feature>
<evidence type="ECO:0000313" key="4">
    <source>
        <dbReference type="Proteomes" id="UP000492821"/>
    </source>
</evidence>
<protein>
    <submittedName>
        <fullName evidence="5">EF-hand domain-containing protein</fullName>
    </submittedName>
</protein>
<reference evidence="4" key="1">
    <citation type="journal article" date="2013" name="Genetics">
        <title>The draft genome and transcriptome of Panagrellus redivivus are shaped by the harsh demands of a free-living lifestyle.</title>
        <authorList>
            <person name="Srinivasan J."/>
            <person name="Dillman A.R."/>
            <person name="Macchietto M.G."/>
            <person name="Heikkinen L."/>
            <person name="Lakso M."/>
            <person name="Fracchia K.M."/>
            <person name="Antoshechkin I."/>
            <person name="Mortazavi A."/>
            <person name="Wong G."/>
            <person name="Sternberg P.W."/>
        </authorList>
    </citation>
    <scope>NUCLEOTIDE SEQUENCE [LARGE SCALE GENOMIC DNA]</scope>
    <source>
        <strain evidence="4">MT8872</strain>
    </source>
</reference>
<dbReference type="PANTHER" id="PTHR23104">
    <property type="entry name" value="MULTIPLE COAGULATION FACTOR DEFICIENCY PROTEIN 2 NEURAL STEM CELL DERIVED NEURONAL SURVIVAL PROTEIN"/>
    <property type="match status" value="1"/>
</dbReference>
<keyword evidence="4" id="KW-1185">Reference proteome</keyword>
<dbReference type="Gene3D" id="1.10.238.10">
    <property type="entry name" value="EF-hand"/>
    <property type="match status" value="1"/>
</dbReference>
<accession>A0A7E4W881</accession>
<name>A0A7E4W881_PANRE</name>
<evidence type="ECO:0000313" key="5">
    <source>
        <dbReference type="WBParaSite" id="Pan_g8498.t1"/>
    </source>
</evidence>